<accession>A0A7J7IS41</accession>
<sequence>MEAPAASAENALTLRDVFRLEPGAMATLHWPTDTQRPGLRLSVAAPGWSWSGLVPLLAGKSQCLRIWHASSGECCFPRVHTAAGTGDASQVHLVTIPTATSFPDTLSDL</sequence>
<dbReference type="AlphaFoldDB" id="A0A7J7IS41"/>
<keyword evidence="2" id="KW-1185">Reference proteome</keyword>
<gene>
    <name evidence="1" type="ORF">F1559_004745</name>
</gene>
<comment type="caution">
    <text evidence="1">The sequence shown here is derived from an EMBL/GenBank/DDBJ whole genome shotgun (WGS) entry which is preliminary data.</text>
</comment>
<evidence type="ECO:0000313" key="2">
    <source>
        <dbReference type="Proteomes" id="UP000530660"/>
    </source>
</evidence>
<dbReference type="Proteomes" id="UP000530660">
    <property type="component" value="Unassembled WGS sequence"/>
</dbReference>
<name>A0A7J7IS41_9RHOD</name>
<dbReference type="EMBL" id="VWRR01000001">
    <property type="protein sequence ID" value="KAF6005367.1"/>
    <property type="molecule type" value="Genomic_DNA"/>
</dbReference>
<proteinExistence type="predicted"/>
<evidence type="ECO:0000313" key="1">
    <source>
        <dbReference type="EMBL" id="KAF6005367.1"/>
    </source>
</evidence>
<organism evidence="1 2">
    <name type="scientific">Cyanidiococcus yangmingshanensis</name>
    <dbReference type="NCBI Taxonomy" id="2690220"/>
    <lineage>
        <taxon>Eukaryota</taxon>
        <taxon>Rhodophyta</taxon>
        <taxon>Bangiophyceae</taxon>
        <taxon>Cyanidiales</taxon>
        <taxon>Cyanidiaceae</taxon>
        <taxon>Cyanidiococcus</taxon>
    </lineage>
</organism>
<protein>
    <submittedName>
        <fullName evidence="1">Uncharacterized protein</fullName>
    </submittedName>
</protein>
<reference evidence="1 2" key="1">
    <citation type="journal article" date="2020" name="J. Phycol.">
        <title>Comparative genome analysis reveals Cyanidiococcus gen. nov., a new extremophilic red algal genus sister to Cyanidioschyzon (Cyanidioschyzonaceae, Rhodophyta).</title>
        <authorList>
            <person name="Liu S.-L."/>
            <person name="Chiang Y.-R."/>
            <person name="Yoon H.S."/>
            <person name="Fu H.-Y."/>
        </authorList>
    </citation>
    <scope>NUCLEOTIDE SEQUENCE [LARGE SCALE GENOMIC DNA]</scope>
    <source>
        <strain evidence="1 2">THAL066</strain>
    </source>
</reference>